<dbReference type="PROSITE" id="PS51186">
    <property type="entry name" value="GNAT"/>
    <property type="match status" value="1"/>
</dbReference>
<dbReference type="Pfam" id="PF00583">
    <property type="entry name" value="Acetyltransf_1"/>
    <property type="match status" value="1"/>
</dbReference>
<keyword evidence="5" id="KW-1185">Reference proteome</keyword>
<accession>A0ABR9J886</accession>
<proteinExistence type="predicted"/>
<sequence length="168" mass="18715">MGSFITRPARTADVSAIMGMAEPLVDQRVLVPKEAVAYYEAIQEFVVAEAQDGTLIGFGALHVMWKDLAEVRTLATDSRWRGHGVGSALLQDLRLRAEQLGVSRVFCLTFEVDFFTRHGFGIMNDQETVDPEVYTELLRSPDEGVAEFLDLARVKPNTLGNTRMILQL</sequence>
<dbReference type="NCBIfam" id="NF005921">
    <property type="entry name" value="PRK07922.1"/>
    <property type="match status" value="1"/>
</dbReference>
<dbReference type="PANTHER" id="PTHR43626">
    <property type="entry name" value="ACYL-COA N-ACYLTRANSFERASE"/>
    <property type="match status" value="1"/>
</dbReference>
<evidence type="ECO:0000259" key="3">
    <source>
        <dbReference type="PROSITE" id="PS51186"/>
    </source>
</evidence>
<keyword evidence="1 4" id="KW-0808">Transferase</keyword>
<dbReference type="InterPro" id="IPR000182">
    <property type="entry name" value="GNAT_dom"/>
</dbReference>
<dbReference type="GO" id="GO:0016746">
    <property type="term" value="F:acyltransferase activity"/>
    <property type="evidence" value="ECO:0007669"/>
    <property type="project" value="UniProtKB-KW"/>
</dbReference>
<evidence type="ECO:0000256" key="2">
    <source>
        <dbReference type="ARBA" id="ARBA00023315"/>
    </source>
</evidence>
<dbReference type="SUPFAM" id="SSF55729">
    <property type="entry name" value="Acyl-CoA N-acyltransferases (Nat)"/>
    <property type="match status" value="1"/>
</dbReference>
<dbReference type="EC" id="2.3.1.1" evidence="4"/>
<evidence type="ECO:0000313" key="4">
    <source>
        <dbReference type="EMBL" id="MBE1514796.1"/>
    </source>
</evidence>
<evidence type="ECO:0000313" key="5">
    <source>
        <dbReference type="Proteomes" id="UP000636579"/>
    </source>
</evidence>
<dbReference type="Gene3D" id="3.40.630.30">
    <property type="match status" value="1"/>
</dbReference>
<name>A0ABR9J886_9MICC</name>
<dbReference type="PANTHER" id="PTHR43626:SF4">
    <property type="entry name" value="GCN5-RELATED N-ACETYLTRANSFERASE 2, CHLOROPLASTIC"/>
    <property type="match status" value="1"/>
</dbReference>
<dbReference type="Proteomes" id="UP000636579">
    <property type="component" value="Unassembled WGS sequence"/>
</dbReference>
<organism evidence="4 5">
    <name type="scientific">Nesterenkonia halotolerans</name>
    <dbReference type="NCBI Taxonomy" id="225325"/>
    <lineage>
        <taxon>Bacteria</taxon>
        <taxon>Bacillati</taxon>
        <taxon>Actinomycetota</taxon>
        <taxon>Actinomycetes</taxon>
        <taxon>Micrococcales</taxon>
        <taxon>Micrococcaceae</taxon>
        <taxon>Nesterenkonia</taxon>
    </lineage>
</organism>
<protein>
    <submittedName>
        <fullName evidence="4">Amino-acid N-acetyltransferase</fullName>
        <ecNumber evidence="4">2.3.1.1</ecNumber>
    </submittedName>
</protein>
<dbReference type="RefSeq" id="WP_192591508.1">
    <property type="nucleotide sequence ID" value="NZ_JADBEE010000001.1"/>
</dbReference>
<reference evidence="4 5" key="1">
    <citation type="submission" date="2020-10" db="EMBL/GenBank/DDBJ databases">
        <title>Sequencing the genomes of 1000 actinobacteria strains.</title>
        <authorList>
            <person name="Klenk H.-P."/>
        </authorList>
    </citation>
    <scope>NUCLEOTIDE SEQUENCE [LARGE SCALE GENOMIC DNA]</scope>
    <source>
        <strain evidence="4 5">DSM 15474</strain>
    </source>
</reference>
<keyword evidence="2 4" id="KW-0012">Acyltransferase</keyword>
<dbReference type="CDD" id="cd04301">
    <property type="entry name" value="NAT_SF"/>
    <property type="match status" value="1"/>
</dbReference>
<dbReference type="InterPro" id="IPR016181">
    <property type="entry name" value="Acyl_CoA_acyltransferase"/>
</dbReference>
<comment type="caution">
    <text evidence="4">The sequence shown here is derived from an EMBL/GenBank/DDBJ whole genome shotgun (WGS) entry which is preliminary data.</text>
</comment>
<dbReference type="InterPro" id="IPR045039">
    <property type="entry name" value="NSI-like"/>
</dbReference>
<feature type="domain" description="N-acetyltransferase" evidence="3">
    <location>
        <begin position="4"/>
        <end position="140"/>
    </location>
</feature>
<gene>
    <name evidence="4" type="ORF">H4W26_001551</name>
</gene>
<dbReference type="EMBL" id="JADBEE010000001">
    <property type="protein sequence ID" value="MBE1514796.1"/>
    <property type="molecule type" value="Genomic_DNA"/>
</dbReference>
<evidence type="ECO:0000256" key="1">
    <source>
        <dbReference type="ARBA" id="ARBA00022679"/>
    </source>
</evidence>